<keyword evidence="3" id="KW-0378">Hydrolase</keyword>
<dbReference type="SUPFAM" id="SSF52980">
    <property type="entry name" value="Restriction endonuclease-like"/>
    <property type="match status" value="1"/>
</dbReference>
<dbReference type="CDD" id="cd22362">
    <property type="entry name" value="TnsA_endonuclease-like"/>
    <property type="match status" value="1"/>
</dbReference>
<dbReference type="GO" id="GO:0004519">
    <property type="term" value="F:endonuclease activity"/>
    <property type="evidence" value="ECO:0007669"/>
    <property type="project" value="UniProtKB-KW"/>
</dbReference>
<evidence type="ECO:0000313" key="4">
    <source>
        <dbReference type="Proteomes" id="UP000199263"/>
    </source>
</evidence>
<dbReference type="STRING" id="119641.SAMN05421842_103123"/>
<proteinExistence type="predicted"/>
<dbReference type="Gene3D" id="1.10.10.10">
    <property type="entry name" value="Winged helix-like DNA-binding domain superfamily/Winged helix DNA-binding domain"/>
    <property type="match status" value="1"/>
</dbReference>
<dbReference type="InterPro" id="IPR011335">
    <property type="entry name" value="Restrct_endonuc-II-like"/>
</dbReference>
<gene>
    <name evidence="3" type="ORF">SAMN05421842_103123</name>
</gene>
<accession>A0A1I1IYR9</accession>
<dbReference type="InterPro" id="IPR014832">
    <property type="entry name" value="TnsA_C"/>
</dbReference>
<dbReference type="Pfam" id="PF08721">
    <property type="entry name" value="Tn7_Tnp_TnsA_C"/>
    <property type="match status" value="1"/>
</dbReference>
<evidence type="ECO:0000313" key="3">
    <source>
        <dbReference type="EMBL" id="SFC41386.1"/>
    </source>
</evidence>
<protein>
    <submittedName>
        <fullName evidence="3">TnsA endonuclease C terminal</fullName>
    </submittedName>
</protein>
<name>A0A1I1IYR9_9CLOT</name>
<sequence length="279" mass="32443">MAKRKRNLDVAKMIKDGIGTGKGDKYKPWIKIQDVPSLGRSSRIRGIKTGRQHELLSDMERNYFFFLEYSDTVQDIREQFPLLPIEDTLLIAKELGVEHPKHPETGEYIVMTTDFLVTINYNNEFYEVARTIKSKEDLINKRISEKFEIERQYWEKKGINWGIVTDEEIDKVIANNISLVHSYKDIGAIDSFNDIKASDLKDLIYEFMRRIIDNTEAMRSICNEFDNEMCLEKGSSLCIFKYLIINKIIEIDITEKINVNKAISSISIIEKSIKKVEAI</sequence>
<evidence type="ECO:0000259" key="1">
    <source>
        <dbReference type="Pfam" id="PF08721"/>
    </source>
</evidence>
<dbReference type="RefSeq" id="WP_090088789.1">
    <property type="nucleotide sequence ID" value="NZ_FOMG01000003.1"/>
</dbReference>
<dbReference type="EMBL" id="FOMG01000003">
    <property type="protein sequence ID" value="SFC41386.1"/>
    <property type="molecule type" value="Genomic_DNA"/>
</dbReference>
<feature type="domain" description="TnsA endonuclease N-terminal" evidence="2">
    <location>
        <begin position="70"/>
        <end position="166"/>
    </location>
</feature>
<dbReference type="GO" id="GO:0003676">
    <property type="term" value="F:nucleic acid binding"/>
    <property type="evidence" value="ECO:0007669"/>
    <property type="project" value="InterPro"/>
</dbReference>
<keyword evidence="4" id="KW-1185">Reference proteome</keyword>
<dbReference type="Pfam" id="PF08722">
    <property type="entry name" value="Tn7_TnsA-like_N"/>
    <property type="match status" value="1"/>
</dbReference>
<dbReference type="InterPro" id="IPR011856">
    <property type="entry name" value="tRNA_endonuc-like_dom_sf"/>
</dbReference>
<dbReference type="Proteomes" id="UP000199263">
    <property type="component" value="Unassembled WGS sequence"/>
</dbReference>
<keyword evidence="3" id="KW-0540">Nuclease</keyword>
<dbReference type="InterPro" id="IPR014833">
    <property type="entry name" value="TnsA_N"/>
</dbReference>
<feature type="domain" description="TnsA endonuclease C-terminal" evidence="1">
    <location>
        <begin position="168"/>
        <end position="253"/>
    </location>
</feature>
<keyword evidence="3" id="KW-0255">Endonuclease</keyword>
<evidence type="ECO:0000259" key="2">
    <source>
        <dbReference type="Pfam" id="PF08722"/>
    </source>
</evidence>
<dbReference type="Gene3D" id="3.40.1350.10">
    <property type="match status" value="1"/>
</dbReference>
<dbReference type="AlphaFoldDB" id="A0A1I1IYR9"/>
<dbReference type="OrthoDB" id="5291587at2"/>
<reference evidence="3 4" key="1">
    <citation type="submission" date="2016-10" db="EMBL/GenBank/DDBJ databases">
        <authorList>
            <person name="de Groot N.N."/>
        </authorList>
    </citation>
    <scope>NUCLEOTIDE SEQUENCE [LARGE SCALE GENOMIC DNA]</scope>
    <source>
        <strain evidence="3 4">DSM 12992</strain>
    </source>
</reference>
<organism evidence="3 4">
    <name type="scientific">Clostridium uliginosum</name>
    <dbReference type="NCBI Taxonomy" id="119641"/>
    <lineage>
        <taxon>Bacteria</taxon>
        <taxon>Bacillati</taxon>
        <taxon>Bacillota</taxon>
        <taxon>Clostridia</taxon>
        <taxon>Eubacteriales</taxon>
        <taxon>Clostridiaceae</taxon>
        <taxon>Clostridium</taxon>
    </lineage>
</organism>
<dbReference type="InterPro" id="IPR036388">
    <property type="entry name" value="WH-like_DNA-bd_sf"/>
</dbReference>